<dbReference type="Proteomes" id="UP001618531">
    <property type="component" value="Unassembled WGS sequence"/>
</dbReference>
<comment type="caution">
    <text evidence="1">The sequence shown here is derived from an EMBL/GenBank/DDBJ whole genome shotgun (WGS) entry which is preliminary data.</text>
</comment>
<accession>A0ABW8HX46</accession>
<name>A0ABW8HX46_9BACL</name>
<protein>
    <recommendedName>
        <fullName evidence="3">Lipoprotein</fullName>
    </recommendedName>
</protein>
<dbReference type="EMBL" id="JBIYSL010000003">
    <property type="protein sequence ID" value="MFK0523838.1"/>
    <property type="molecule type" value="Genomic_DNA"/>
</dbReference>
<gene>
    <name evidence="1" type="ORF">ACINKY_16645</name>
</gene>
<evidence type="ECO:0008006" key="3">
    <source>
        <dbReference type="Google" id="ProtNLM"/>
    </source>
</evidence>
<keyword evidence="2" id="KW-1185">Reference proteome</keyword>
<organism evidence="1 2">
    <name type="scientific">Paenibacillus illinoisensis</name>
    <dbReference type="NCBI Taxonomy" id="59845"/>
    <lineage>
        <taxon>Bacteria</taxon>
        <taxon>Bacillati</taxon>
        <taxon>Bacillota</taxon>
        <taxon>Bacilli</taxon>
        <taxon>Bacillales</taxon>
        <taxon>Paenibacillaceae</taxon>
        <taxon>Paenibacillus</taxon>
    </lineage>
</organism>
<sequence>MKNATIILAILGILLSGGYSKSSVYSGLMANDIYDLEVSELEFLNEYKGSADNWAANLISLQKKGEDNHKRQLVFKYIGEGTKPYGDIKYSYDTTAGSGRGTTSANKNAEDVYFVGYIISNGSIPQADSSVSFRVEWNGQTEEFDLKVR</sequence>
<dbReference type="RefSeq" id="WP_402876327.1">
    <property type="nucleotide sequence ID" value="NZ_JBIYSL010000003.1"/>
</dbReference>
<proteinExistence type="predicted"/>
<evidence type="ECO:0000313" key="2">
    <source>
        <dbReference type="Proteomes" id="UP001618531"/>
    </source>
</evidence>
<evidence type="ECO:0000313" key="1">
    <source>
        <dbReference type="EMBL" id="MFK0523838.1"/>
    </source>
</evidence>
<reference evidence="1 2" key="1">
    <citation type="submission" date="2024-11" db="EMBL/GenBank/DDBJ databases">
        <title>Identification and Characterization of a Novel Fosfomycin Bacillithiol Transferase FosB8 in Paenibacillus illinoisensis.</title>
        <authorList>
            <person name="Lu W."/>
        </authorList>
    </citation>
    <scope>NUCLEOTIDE SEQUENCE [LARGE SCALE GENOMIC DNA]</scope>
    <source>
        <strain evidence="1 2">WP77</strain>
    </source>
</reference>